<keyword evidence="4" id="KW-1185">Reference proteome</keyword>
<evidence type="ECO:0000313" key="4">
    <source>
        <dbReference type="Proteomes" id="UP000682877"/>
    </source>
</evidence>
<dbReference type="GO" id="GO:0000815">
    <property type="term" value="C:ESCRT III complex"/>
    <property type="evidence" value="ECO:0007669"/>
    <property type="project" value="TreeGrafter"/>
</dbReference>
<evidence type="ECO:0000313" key="3">
    <source>
        <dbReference type="EMBL" id="CAE6079989.1"/>
    </source>
</evidence>
<dbReference type="GO" id="GO:0006900">
    <property type="term" value="P:vesicle budding from membrane"/>
    <property type="evidence" value="ECO:0007669"/>
    <property type="project" value="TreeGrafter"/>
</dbReference>
<organism evidence="3 4">
    <name type="scientific">Arabidopsis arenosa</name>
    <name type="common">Sand rock-cress</name>
    <name type="synonym">Cardaminopsis arenosa</name>
    <dbReference type="NCBI Taxonomy" id="38785"/>
    <lineage>
        <taxon>Eukaryota</taxon>
        <taxon>Viridiplantae</taxon>
        <taxon>Streptophyta</taxon>
        <taxon>Embryophyta</taxon>
        <taxon>Tracheophyta</taxon>
        <taxon>Spermatophyta</taxon>
        <taxon>Magnoliopsida</taxon>
        <taxon>eudicotyledons</taxon>
        <taxon>Gunneridae</taxon>
        <taxon>Pentapetalae</taxon>
        <taxon>rosids</taxon>
        <taxon>malvids</taxon>
        <taxon>Brassicales</taxon>
        <taxon>Brassicaceae</taxon>
        <taxon>Camelineae</taxon>
        <taxon>Arabidopsis</taxon>
    </lineage>
</organism>
<dbReference type="InterPro" id="IPR008942">
    <property type="entry name" value="ENTH_VHS"/>
</dbReference>
<evidence type="ECO:0000256" key="2">
    <source>
        <dbReference type="SAM" id="MobiDB-lite"/>
    </source>
</evidence>
<evidence type="ECO:0008006" key="5">
    <source>
        <dbReference type="Google" id="ProtNLM"/>
    </source>
</evidence>
<dbReference type="PANTHER" id="PTHR22761:SF7">
    <property type="entry name" value="SNF7 FAMILY PROTEIN"/>
    <property type="match status" value="1"/>
</dbReference>
<feature type="coiled-coil region" evidence="1">
    <location>
        <begin position="432"/>
        <end position="479"/>
    </location>
</feature>
<dbReference type="PANTHER" id="PTHR22761">
    <property type="entry name" value="CHARGED MULTIVESICULAR BODY PROTEIN"/>
    <property type="match status" value="1"/>
</dbReference>
<dbReference type="GO" id="GO:0032511">
    <property type="term" value="P:late endosome to vacuole transport via multivesicular body sorting pathway"/>
    <property type="evidence" value="ECO:0007669"/>
    <property type="project" value="TreeGrafter"/>
</dbReference>
<accession>A0A8S2AH04</accession>
<dbReference type="InterPro" id="IPR005024">
    <property type="entry name" value="Snf7_fam"/>
</dbReference>
<dbReference type="GO" id="GO:0005771">
    <property type="term" value="C:multivesicular body"/>
    <property type="evidence" value="ECO:0007669"/>
    <property type="project" value="TreeGrafter"/>
</dbReference>
<dbReference type="Proteomes" id="UP000682877">
    <property type="component" value="Chromosome 5"/>
</dbReference>
<sequence>MDEIVQLYEVVFGELTFNSKPIITDLTIIAGEQREHGEGIANAICTRILEARPLCLKAAQDGDYNQLADPRLELNYNHQEMVQMASCAAAAIRHSARRRPKMSQEMDSEAVKEFIRREVPDWDDEVVATARFKAFSGQRSDWELKFQFWRDLILKVSRQFGLFIIDPVQVKKAWFNRGGITPLCIDHVLLLMHSEGDVVRISDLDDPGNGRISRLLRTVRNLMVQQSVKQEEILETKLVIVPLLKEKAGDVVNILSEGHWTSTCVVTLKKFRNLCNGSNEASAVLSHLSGCGKAHKISIYQGELIEGVKVSFSQAALPSISTLDCDILHLLRTTEKLHDQLEVMDQRCEKSKKSALASLKSGHRKVALRHARELKLATESREKCTSLLNRVEEVLNTIADSESTKMVSEAIKTGARVMKDIKISADDVHDYLEELEETIESQKQVEKALESAPYPDTDDENFEEELLELEMDLESESSQVLPATLDTADSLTEMFSELKLGKTKQTLEEQATEPARMKDSGKKILEAA</sequence>
<evidence type="ECO:0000256" key="1">
    <source>
        <dbReference type="SAM" id="Coils"/>
    </source>
</evidence>
<feature type="compositionally biased region" description="Basic and acidic residues" evidence="2">
    <location>
        <begin position="515"/>
        <end position="528"/>
    </location>
</feature>
<protein>
    <recommendedName>
        <fullName evidence="5">SNF7 family protein</fullName>
    </recommendedName>
</protein>
<gene>
    <name evidence="3" type="ORF">AARE701A_LOCUS14021</name>
</gene>
<feature type="region of interest" description="Disordered" evidence="2">
    <location>
        <begin position="502"/>
        <end position="528"/>
    </location>
</feature>
<dbReference type="AlphaFoldDB" id="A0A8S2AH04"/>
<dbReference type="GO" id="GO:0009898">
    <property type="term" value="C:cytoplasmic side of plasma membrane"/>
    <property type="evidence" value="ECO:0007669"/>
    <property type="project" value="TreeGrafter"/>
</dbReference>
<reference evidence="3" key="1">
    <citation type="submission" date="2021-01" db="EMBL/GenBank/DDBJ databases">
        <authorList>
            <person name="Bezrukov I."/>
        </authorList>
    </citation>
    <scope>NUCLEOTIDE SEQUENCE</scope>
</reference>
<dbReference type="Pfam" id="PF03357">
    <property type="entry name" value="Snf7"/>
    <property type="match status" value="1"/>
</dbReference>
<dbReference type="EMBL" id="LR999455">
    <property type="protein sequence ID" value="CAE6079989.1"/>
    <property type="molecule type" value="Genomic_DNA"/>
</dbReference>
<dbReference type="Gene3D" id="1.25.40.90">
    <property type="match status" value="1"/>
</dbReference>
<keyword evidence="1" id="KW-0175">Coiled coil</keyword>
<dbReference type="Pfam" id="PF25880">
    <property type="entry name" value="WHD_CHMP7_1st"/>
    <property type="match status" value="1"/>
</dbReference>
<dbReference type="SUPFAM" id="SSF48464">
    <property type="entry name" value="ENTH/VHS domain"/>
    <property type="match status" value="1"/>
</dbReference>
<name>A0A8S2AH04_ARAAE</name>
<dbReference type="Gene3D" id="6.10.140.1230">
    <property type="match status" value="1"/>
</dbReference>
<proteinExistence type="predicted"/>